<dbReference type="NCBIfam" id="NF003417">
    <property type="entry name" value="PRK04813.1"/>
    <property type="match status" value="2"/>
</dbReference>
<dbReference type="GO" id="GO:0008610">
    <property type="term" value="P:lipid biosynthetic process"/>
    <property type="evidence" value="ECO:0007669"/>
    <property type="project" value="UniProtKB-ARBA"/>
</dbReference>
<dbReference type="FunFam" id="3.30.559.10:FF:000012">
    <property type="entry name" value="Non-ribosomal peptide synthetase"/>
    <property type="match status" value="2"/>
</dbReference>
<dbReference type="InterPro" id="IPR000873">
    <property type="entry name" value="AMP-dep_synth/lig_dom"/>
</dbReference>
<feature type="region of interest" description="Disordered" evidence="6">
    <location>
        <begin position="2051"/>
        <end position="2073"/>
    </location>
</feature>
<dbReference type="Gene3D" id="3.30.559.10">
    <property type="entry name" value="Chloramphenicol acetyltransferase-like domain"/>
    <property type="match status" value="2"/>
</dbReference>
<dbReference type="InterPro" id="IPR009081">
    <property type="entry name" value="PP-bd_ACP"/>
</dbReference>
<organism evidence="8 9">
    <name type="scientific">Baia soyae</name>
    <dbReference type="NCBI Taxonomy" id="1544746"/>
    <lineage>
        <taxon>Bacteria</taxon>
        <taxon>Bacillati</taxon>
        <taxon>Bacillota</taxon>
        <taxon>Bacilli</taxon>
        <taxon>Bacillales</taxon>
        <taxon>Thermoactinomycetaceae</taxon>
        <taxon>Baia</taxon>
    </lineage>
</organism>
<dbReference type="FunFam" id="1.10.1200.10:FF:000005">
    <property type="entry name" value="Nonribosomal peptide synthetase 1"/>
    <property type="match status" value="2"/>
</dbReference>
<keyword evidence="5" id="KW-0045">Antibiotic biosynthesis</keyword>
<dbReference type="Pfam" id="PF00501">
    <property type="entry name" value="AMP-binding"/>
    <property type="match status" value="2"/>
</dbReference>
<evidence type="ECO:0000256" key="2">
    <source>
        <dbReference type="ARBA" id="ARBA00006432"/>
    </source>
</evidence>
<name>A0A4R2RPP6_9BACL</name>
<feature type="compositionally biased region" description="Low complexity" evidence="6">
    <location>
        <begin position="2064"/>
        <end position="2073"/>
    </location>
</feature>
<comment type="cofactor">
    <cofactor evidence="1">
        <name>pantetheine 4'-phosphate</name>
        <dbReference type="ChEBI" id="CHEBI:47942"/>
    </cofactor>
</comment>
<dbReference type="Gene3D" id="3.30.559.30">
    <property type="entry name" value="Nonribosomal peptide synthetase, condensation domain"/>
    <property type="match status" value="2"/>
</dbReference>
<dbReference type="GO" id="GO:0005829">
    <property type="term" value="C:cytosol"/>
    <property type="evidence" value="ECO:0007669"/>
    <property type="project" value="TreeGrafter"/>
</dbReference>
<dbReference type="InterPro" id="IPR006162">
    <property type="entry name" value="Ppantetheine_attach_site"/>
</dbReference>
<evidence type="ECO:0000259" key="7">
    <source>
        <dbReference type="PROSITE" id="PS50075"/>
    </source>
</evidence>
<dbReference type="InterPro" id="IPR020806">
    <property type="entry name" value="PKS_PP-bd"/>
</dbReference>
<gene>
    <name evidence="8" type="ORF">EDD57_1284</name>
</gene>
<feature type="domain" description="Carrier" evidence="7">
    <location>
        <begin position="2072"/>
        <end position="2147"/>
    </location>
</feature>
<dbReference type="CDD" id="cd17651">
    <property type="entry name" value="A_NRPS_VisG_like"/>
    <property type="match status" value="2"/>
</dbReference>
<dbReference type="Gene3D" id="3.40.50.980">
    <property type="match status" value="4"/>
</dbReference>
<dbReference type="FunFam" id="3.40.50.12780:FF:000012">
    <property type="entry name" value="Non-ribosomal peptide synthetase"/>
    <property type="match status" value="2"/>
</dbReference>
<dbReference type="PANTHER" id="PTHR45527">
    <property type="entry name" value="NONRIBOSOMAL PEPTIDE SYNTHETASE"/>
    <property type="match status" value="1"/>
</dbReference>
<proteinExistence type="inferred from homology"/>
<dbReference type="InterPro" id="IPR023213">
    <property type="entry name" value="CAT-like_dom_sf"/>
</dbReference>
<evidence type="ECO:0000256" key="5">
    <source>
        <dbReference type="ARBA" id="ARBA00023194"/>
    </source>
</evidence>
<dbReference type="OrthoDB" id="9765680at2"/>
<dbReference type="SUPFAM" id="SSF56801">
    <property type="entry name" value="Acetyl-CoA synthetase-like"/>
    <property type="match status" value="2"/>
</dbReference>
<evidence type="ECO:0000256" key="4">
    <source>
        <dbReference type="ARBA" id="ARBA00022553"/>
    </source>
</evidence>
<evidence type="ECO:0000313" key="9">
    <source>
        <dbReference type="Proteomes" id="UP000294746"/>
    </source>
</evidence>
<keyword evidence="3" id="KW-0596">Phosphopantetheine</keyword>
<dbReference type="SMART" id="SM00823">
    <property type="entry name" value="PKS_PP"/>
    <property type="match status" value="2"/>
</dbReference>
<dbReference type="SUPFAM" id="SSF52777">
    <property type="entry name" value="CoA-dependent acyltransferases"/>
    <property type="match status" value="4"/>
</dbReference>
<feature type="compositionally biased region" description="Basic residues" evidence="6">
    <location>
        <begin position="2159"/>
        <end position="2176"/>
    </location>
</feature>
<dbReference type="PROSITE" id="PS50075">
    <property type="entry name" value="CARRIER"/>
    <property type="match status" value="2"/>
</dbReference>
<feature type="domain" description="Carrier" evidence="7">
    <location>
        <begin position="1010"/>
        <end position="1085"/>
    </location>
</feature>
<dbReference type="Gene3D" id="2.30.38.10">
    <property type="entry name" value="Luciferase, Domain 3"/>
    <property type="match status" value="2"/>
</dbReference>
<evidence type="ECO:0000256" key="1">
    <source>
        <dbReference type="ARBA" id="ARBA00001957"/>
    </source>
</evidence>
<dbReference type="GO" id="GO:0017000">
    <property type="term" value="P:antibiotic biosynthetic process"/>
    <property type="evidence" value="ECO:0007669"/>
    <property type="project" value="UniProtKB-KW"/>
</dbReference>
<dbReference type="RefSeq" id="WP_131849194.1">
    <property type="nucleotide sequence ID" value="NZ_SLXV01000028.1"/>
</dbReference>
<dbReference type="Pfam" id="PF00668">
    <property type="entry name" value="Condensation"/>
    <property type="match status" value="2"/>
</dbReference>
<comment type="similarity">
    <text evidence="2">Belongs to the ATP-dependent AMP-binding enzyme family.</text>
</comment>
<dbReference type="InterPro" id="IPR001242">
    <property type="entry name" value="Condensation_dom"/>
</dbReference>
<feature type="region of interest" description="Disordered" evidence="6">
    <location>
        <begin position="2150"/>
        <end position="2176"/>
    </location>
</feature>
<dbReference type="InterPro" id="IPR020845">
    <property type="entry name" value="AMP-binding_CS"/>
</dbReference>
<dbReference type="Pfam" id="PF13193">
    <property type="entry name" value="AMP-binding_C"/>
    <property type="match status" value="2"/>
</dbReference>
<evidence type="ECO:0000256" key="6">
    <source>
        <dbReference type="SAM" id="MobiDB-lite"/>
    </source>
</evidence>
<dbReference type="PROSITE" id="PS00012">
    <property type="entry name" value="PHOSPHOPANTETHEINE"/>
    <property type="match status" value="2"/>
</dbReference>
<dbReference type="PANTHER" id="PTHR45527:SF1">
    <property type="entry name" value="FATTY ACID SYNTHASE"/>
    <property type="match status" value="1"/>
</dbReference>
<dbReference type="Pfam" id="PF00550">
    <property type="entry name" value="PP-binding"/>
    <property type="match status" value="2"/>
</dbReference>
<dbReference type="InterPro" id="IPR025110">
    <property type="entry name" value="AMP-bd_C"/>
</dbReference>
<dbReference type="FunFam" id="2.30.38.10:FF:000001">
    <property type="entry name" value="Non-ribosomal peptide synthetase PvdI"/>
    <property type="match status" value="2"/>
</dbReference>
<accession>A0A4R2RPP6</accession>
<dbReference type="Gene3D" id="1.10.1200.10">
    <property type="entry name" value="ACP-like"/>
    <property type="match status" value="2"/>
</dbReference>
<dbReference type="GO" id="GO:0044550">
    <property type="term" value="P:secondary metabolite biosynthetic process"/>
    <property type="evidence" value="ECO:0007669"/>
    <property type="project" value="UniProtKB-ARBA"/>
</dbReference>
<dbReference type="PROSITE" id="PS00455">
    <property type="entry name" value="AMP_BINDING"/>
    <property type="match status" value="2"/>
</dbReference>
<dbReference type="EMBL" id="SLXV01000028">
    <property type="protein sequence ID" value="TCP66050.1"/>
    <property type="molecule type" value="Genomic_DNA"/>
</dbReference>
<keyword evidence="4" id="KW-0597">Phosphoprotein</keyword>
<dbReference type="InterPro" id="IPR036736">
    <property type="entry name" value="ACP-like_sf"/>
</dbReference>
<evidence type="ECO:0000313" key="8">
    <source>
        <dbReference type="EMBL" id="TCP66050.1"/>
    </source>
</evidence>
<dbReference type="FunFam" id="3.30.300.30:FF:000010">
    <property type="entry name" value="Enterobactin synthetase component F"/>
    <property type="match status" value="2"/>
</dbReference>
<dbReference type="Gene3D" id="3.30.300.30">
    <property type="match status" value="2"/>
</dbReference>
<comment type="caution">
    <text evidence="8">The sequence shown here is derived from an EMBL/GenBank/DDBJ whole genome shotgun (WGS) entry which is preliminary data.</text>
</comment>
<dbReference type="SUPFAM" id="SSF47336">
    <property type="entry name" value="ACP-like"/>
    <property type="match status" value="2"/>
</dbReference>
<feature type="region of interest" description="Disordered" evidence="6">
    <location>
        <begin position="988"/>
        <end position="1011"/>
    </location>
</feature>
<reference evidence="8 9" key="1">
    <citation type="submission" date="2019-03" db="EMBL/GenBank/DDBJ databases">
        <title>Genomic Encyclopedia of Type Strains, Phase IV (KMG-IV): sequencing the most valuable type-strain genomes for metagenomic binning, comparative biology and taxonomic classification.</title>
        <authorList>
            <person name="Goeker M."/>
        </authorList>
    </citation>
    <scope>NUCLEOTIDE SEQUENCE [LARGE SCALE GENOMIC DNA]</scope>
    <source>
        <strain evidence="8 9">DSM 46831</strain>
    </source>
</reference>
<evidence type="ECO:0000256" key="3">
    <source>
        <dbReference type="ARBA" id="ARBA00022450"/>
    </source>
</evidence>
<dbReference type="CDD" id="cd19531">
    <property type="entry name" value="LCL_NRPS-like"/>
    <property type="match status" value="2"/>
</dbReference>
<sequence length="2176" mass="250377">MEKDIRRDQWSLSKQELLAKILEGKKSLSKETSIQRYESGGRTPVSFAQKRLWFLDQLYPGSPAYNVTYTMRLQGVFHIEAMRRSIKELVDRHEGLRTIFRKEHDQPFQVIEEKVEFDMPLVDVTDLPNEEREVRAMQLLAEEMKTPFDLDQGPLIRVIFVKGGEQDHFFLLNIHHIVFDGWSAGVFFQELSALYEAYQKQETIQLPDLPFRYVDYTHWQQNWLQGGELERQLGYWEGQLGGELPVLNLPYDRPRPIQQTFQGSLQHFTISSSLLEKLKELSQQEGISLYMTLLSAFKALMYRYTRQEDILIASPIANRTRSEWEKVVGFFANTLVLRTDLSGDPSFRELLKRVQQVTLSAFSNQDVPFEQIVEKLMPNRDLSMNPIFQIMFNLVELPEETEFYGLQTEFLDIDNGTTKFDFEVQLTENRDGIHGRFEYSTDLFDEATIQRMIVHYHTLLEEIVQDPAQSIATVNLLQEDERHLLLHEWNDTDADYPADMCLHHLFEEQVVKTPDEVAVISESKSTTYRELNQRANGFAQCLRQLGVGPEVKVGVCLRRSLETVVAVLGILKAGGAYVSLDPNEQEERLQHFMEDAQLSLIITNQHLASVMPDAPVPRVHIDQMWDELELLEGNGEAGNPDHLIYIVYTSGTTGKPKGIEMTHRPLMNLITWQTKKWIHPAKARSLQFSSLGFDMSCFEFFTTFIAGGTLIIPTDEERNDPERLLLFLVEQGVERAYFPYVALQQLAELSLQSNQMFMLKLQEMVVAGEQLRLSPTIIEFLKRLDGCVLHNHYGPSEAHVVTSYPVLIEDEKRVLAPVGRPIANTKIYILDQQLKPVPVGVSGEVYVAGVCLARGYIHLPDKTEERFVRNPFSADPHAKMYRTGDLARYLSDGNIQFLGRVDDQVKIRGYRVEPGEIEVALQKAPAIQEVIVIAKEEAPGRTELIAYYVASQKLDREELRTYLLSKLPDYMVPVFYVQLEEMPVTSGGKVNRRALPEPDRTAHHQTTFQEPETETEKKLALIWEEVLGRTGISQEDHFFRLGGHSLLATQVISRVRTRFQVEVPLRLIFEVSILKDLAKRIEQETAQPSVSSGESIQPYPREGATLASYAQHRLWFLDQLNPESTAYHMPYAVHLQGQVDIEAMRRSVQILVDRHEGLRTNFAGKDDQPFQVIAEKLELDMPCIDVTHFPREERETESMRLLVEDAKDPFDLQYDPLIRVKFIRLDEQEVFVSIHFHHIIMDGWSAGVFFKELAAIYEGEILQTKVHLPALNLHYVDYAEWQREWLRGDVLESQLKYWERQLGGELPVLALPYDYARPSKQRFRGDVYHFTLPILLHQKLKSLSQQEEASLYMTLLAAFKVLMYRYTNQEDILIAAPIANRTRSEWDGVIGFFANTVVLRTDLSGISSFRELLQRVRRVTLDAYSNQDVPFEKVVEKLMPNRDVSMNPLFQIMFNYIESTYETQFYGLKSKFVDVDNNTAKFDFEVQIMETSEGIQGRVEYSTDLFDGTTIQRMIVHYHTLLEELVQAPDLSIIEVNLLQAEERHLLLHEWNQTEVDYPPGRCLHHVFEEQVIRTPDEVAVIFQDELITYRELNQRANGLAQRLRQLGVGPETRVGVCLSRSIEMIVSVLATLKAGGAYVSLDPQDHKGRLQYIAEDAQLILTLTTKHLDTQIPGLSAQKVYLDQIWDELDLMDENRDSCTPDHLMYLVYTSGSTGKPKGVELTHRAMVNLVSWQREKWVYSKKVRVIQFASLSFDMSCLEFFTTFDTGSTLILTSEEERTNPERLLALLAEQEVERSYFPYVALQQLAEVASQRDVSGLKLREIMVAGEQLNLTTQIVEFLKRLDGCVLHNHYGPSETHVVTTYPVWILEEKQTLPPIGKPIANTKAYILDRNMRPVPLGVPGELYFSGACLARGYFHQPEMTRERFIMNPFSRDPSEKLYKTGDLARYLPDGNIQFLGRVDHQIKIRGYRVEPGEIEVTMLQVPGLMESVVVARTDVSSRTELVAYYVANMNMDQEEIRTTLLSQLPDYMVPTFYMQLAEIPLTSSGKIDRRSLPKPDSSAHTHPATWTAPETPTEQKLALIWEDVLERTSIGRRDHFFRIGGHSLLATRIISRIRRDFQIDVPLQLIFEAPILKDLAIRIQQMTMEATSGAQAPRTIKRQPRQLHSHIKKKLE</sequence>
<dbReference type="NCBIfam" id="TIGR01733">
    <property type="entry name" value="AA-adenyl-dom"/>
    <property type="match status" value="2"/>
</dbReference>
<dbReference type="FunFam" id="3.40.50.980:FF:000001">
    <property type="entry name" value="Non-ribosomal peptide synthetase"/>
    <property type="match status" value="2"/>
</dbReference>
<keyword evidence="9" id="KW-1185">Reference proteome</keyword>
<dbReference type="GO" id="GO:0031177">
    <property type="term" value="F:phosphopantetheine binding"/>
    <property type="evidence" value="ECO:0007669"/>
    <property type="project" value="InterPro"/>
</dbReference>
<dbReference type="InterPro" id="IPR010071">
    <property type="entry name" value="AA_adenyl_dom"/>
</dbReference>
<dbReference type="GO" id="GO:0043041">
    <property type="term" value="P:amino acid activation for nonribosomal peptide biosynthetic process"/>
    <property type="evidence" value="ECO:0007669"/>
    <property type="project" value="TreeGrafter"/>
</dbReference>
<dbReference type="GO" id="GO:0003824">
    <property type="term" value="F:catalytic activity"/>
    <property type="evidence" value="ECO:0007669"/>
    <property type="project" value="InterPro"/>
</dbReference>
<dbReference type="InterPro" id="IPR045851">
    <property type="entry name" value="AMP-bd_C_sf"/>
</dbReference>
<protein>
    <submittedName>
        <fullName evidence="8">Amino acid adenylation domain-containing protein</fullName>
    </submittedName>
</protein>
<feature type="compositionally biased region" description="Basic and acidic residues" evidence="6">
    <location>
        <begin position="2051"/>
        <end position="2063"/>
    </location>
</feature>
<dbReference type="Proteomes" id="UP000294746">
    <property type="component" value="Unassembled WGS sequence"/>
</dbReference>